<dbReference type="PIRSF" id="PIRSF034934">
    <property type="entry name" value="AbiF_AbiD"/>
    <property type="match status" value="1"/>
</dbReference>
<reference evidence="1" key="1">
    <citation type="submission" date="2019-04" db="EMBL/GenBank/DDBJ databases">
        <title>Evolution of Biomass-Degrading Anaerobic Consortia Revealed by Metagenomics.</title>
        <authorList>
            <person name="Peng X."/>
        </authorList>
    </citation>
    <scope>NUCLEOTIDE SEQUENCE</scope>
    <source>
        <strain evidence="1">SIG195</strain>
    </source>
</reference>
<name>A0A927XG54_9STRE</name>
<evidence type="ECO:0000313" key="1">
    <source>
        <dbReference type="EMBL" id="MBE6165068.1"/>
    </source>
</evidence>
<dbReference type="Pfam" id="PF07751">
    <property type="entry name" value="Abi_2"/>
    <property type="match status" value="1"/>
</dbReference>
<gene>
    <name evidence="1" type="ORF">E7156_07190</name>
</gene>
<accession>A0A927XG54</accession>
<sequence>MKPYKTVDEQLEVLRTRGLIISDPIKAKKYLLSNNYYNIINGYSKFFQETSDYYIDGVTFDEISALYIFDKDIKRALLQSILDAEHHIKSIMAYRFAEQHPNERYAYLNINSYDDAKILDVGFIVSKLSKTINYYKKKKGSSINHYISRHNDVPIWVLTDYLEFGDLRAIIKNLPTSLQNSIAKDLVSFIKTTVPDFSGVFPPETMIGFLKNINDTRNVCAHNNRLLSYKCPSNSAYFSILHDRYNLTGDDSRKTVYSTIISLECFISRSEFIKLWNSIRKKVRKLDKKLNSIDVNVINSSLGFPDDWHKQPSLKE</sequence>
<dbReference type="AlphaFoldDB" id="A0A927XG54"/>
<dbReference type="InterPro" id="IPR011664">
    <property type="entry name" value="Abi_system_AbiD/AbiF-like"/>
</dbReference>
<organism evidence="1 2">
    <name type="scientific">Streptococcus gallolyticus</name>
    <dbReference type="NCBI Taxonomy" id="315405"/>
    <lineage>
        <taxon>Bacteria</taxon>
        <taxon>Bacillati</taxon>
        <taxon>Bacillota</taxon>
        <taxon>Bacilli</taxon>
        <taxon>Lactobacillales</taxon>
        <taxon>Streptococcaceae</taxon>
        <taxon>Streptococcus</taxon>
    </lineage>
</organism>
<dbReference type="InterPro" id="IPR017034">
    <property type="entry name" value="Abi_system_AbiD/AbiF"/>
</dbReference>
<protein>
    <submittedName>
        <fullName evidence="1">Abi family protein</fullName>
    </submittedName>
</protein>
<dbReference type="EMBL" id="SVAF01000018">
    <property type="protein sequence ID" value="MBE6165068.1"/>
    <property type="molecule type" value="Genomic_DNA"/>
</dbReference>
<proteinExistence type="predicted"/>
<evidence type="ECO:0000313" key="2">
    <source>
        <dbReference type="Proteomes" id="UP000700800"/>
    </source>
</evidence>
<dbReference type="Proteomes" id="UP000700800">
    <property type="component" value="Unassembled WGS sequence"/>
</dbReference>
<comment type="caution">
    <text evidence="1">The sequence shown here is derived from an EMBL/GenBank/DDBJ whole genome shotgun (WGS) entry which is preliminary data.</text>
</comment>